<evidence type="ECO:0000313" key="2">
    <source>
        <dbReference type="EMBL" id="SIT58605.1"/>
    </source>
</evidence>
<gene>
    <name evidence="2" type="ORF">BQ8794_50707</name>
</gene>
<dbReference type="InterPro" id="IPR041664">
    <property type="entry name" value="AAA_16"/>
</dbReference>
<dbReference type="AlphaFoldDB" id="A0A1R3VFK1"/>
<dbReference type="SUPFAM" id="SSF52540">
    <property type="entry name" value="P-loop containing nucleoside triphosphate hydrolases"/>
    <property type="match status" value="1"/>
</dbReference>
<organism evidence="2 3">
    <name type="scientific">Mesorhizobium prunaredense</name>
    <dbReference type="NCBI Taxonomy" id="1631249"/>
    <lineage>
        <taxon>Bacteria</taxon>
        <taxon>Pseudomonadati</taxon>
        <taxon>Pseudomonadota</taxon>
        <taxon>Alphaproteobacteria</taxon>
        <taxon>Hyphomicrobiales</taxon>
        <taxon>Phyllobacteriaceae</taxon>
        <taxon>Mesorhizobium</taxon>
    </lineage>
</organism>
<dbReference type="PANTHER" id="PTHR10039">
    <property type="entry name" value="AMELOGENIN"/>
    <property type="match status" value="1"/>
</dbReference>
<keyword evidence="3" id="KW-1185">Reference proteome</keyword>
<dbReference type="STRING" id="1631249.BQ8794_50707"/>
<dbReference type="Gene3D" id="3.40.50.300">
    <property type="entry name" value="P-loop containing nucleotide triphosphate hydrolases"/>
    <property type="match status" value="1"/>
</dbReference>
<protein>
    <recommendedName>
        <fullName evidence="1">Orc1-like AAA ATPase domain-containing protein</fullName>
    </recommendedName>
</protein>
<dbReference type="Proteomes" id="UP000188388">
    <property type="component" value="Unassembled WGS sequence"/>
</dbReference>
<proteinExistence type="predicted"/>
<evidence type="ECO:0000259" key="1">
    <source>
        <dbReference type="Pfam" id="PF13191"/>
    </source>
</evidence>
<dbReference type="EMBL" id="FTPD01000045">
    <property type="protein sequence ID" value="SIT58605.1"/>
    <property type="molecule type" value="Genomic_DNA"/>
</dbReference>
<feature type="domain" description="Orc1-like AAA ATPase" evidence="1">
    <location>
        <begin position="280"/>
        <end position="406"/>
    </location>
</feature>
<reference evidence="3" key="1">
    <citation type="submission" date="2017-01" db="EMBL/GenBank/DDBJ databases">
        <authorList>
            <person name="Brunel B."/>
        </authorList>
    </citation>
    <scope>NUCLEOTIDE SEQUENCE [LARGE SCALE GENOMIC DNA]</scope>
</reference>
<dbReference type="RefSeq" id="WP_077381609.1">
    <property type="nucleotide sequence ID" value="NZ_FTPD01000045.1"/>
</dbReference>
<evidence type="ECO:0000313" key="3">
    <source>
        <dbReference type="Proteomes" id="UP000188388"/>
    </source>
</evidence>
<name>A0A1R3VFK1_9HYPH</name>
<dbReference type="PANTHER" id="PTHR10039:SF14">
    <property type="entry name" value="NACHT DOMAIN-CONTAINING PROTEIN"/>
    <property type="match status" value="1"/>
</dbReference>
<accession>A0A1R3VFK1</accession>
<dbReference type="Pfam" id="PF13191">
    <property type="entry name" value="AAA_16"/>
    <property type="match status" value="1"/>
</dbReference>
<dbReference type="InterPro" id="IPR027417">
    <property type="entry name" value="P-loop_NTPase"/>
</dbReference>
<sequence>MTEETGGFGSWPQWSRKDDRGLARYATPLAGRLLSLPVNRFDLSQEAGWQAKVIRAIYDALKERSIRYALEQYHPSQALQTIRTPQEILIKPREATCLDLSLLFCGLCLASELLPVLVVIEGHALAAVSLTHGLRDWNGYRPGANLFEEQPVTDAEALRSLVDAGDFLAVECTGFAQSAQFNDLAGPLEMQHRTDGLLSFDQAVATGRAQLERRDKPFRFALDLAIAHYGWRIEPYALDSSPGAWVTNIFRLLDKVPPLSSPALKALNFERLVEERTLHFVGREFVFRAIDDLLEDPKFESGYILVRGEPGIGKTALVSQLVRTRGYVHHFNVGPQNIRSARAFLENVCAQLIIRYQLGHNSLPPEASQDSAYLSQLLSEAAQKAEGTPIVVLVDALDEAEDAGLTPSANRLYLPQSLPRGVFFVVTSREQMDYRLDVRNREDIYLRDDDPRNLADVGHYVRDFLESHRAEMGGALAAWKVSETELAEQLTEKSQGNFMYLVHVLEDIRTGRISPETVESVASLPRGLREYYQRHWRAMRDHDQARFEAIYEPVLRFLATVREPVAVSALQEWSRVDPPRIRDVIREWRQFLNEEAVPDQERRYRIYHASFQDFLAEEGMGLIPMHRRIAEVALSKVKGFPQNTLSEPGSR</sequence>